<accession>K2JER4</accession>
<gene>
    <name evidence="1" type="ORF">B30_03697</name>
</gene>
<comment type="caution">
    <text evidence="1">The sequence shown here is derived from an EMBL/GenBank/DDBJ whole genome shotgun (WGS) entry which is preliminary data.</text>
</comment>
<reference evidence="1 2" key="1">
    <citation type="submission" date="2012-09" db="EMBL/GenBank/DDBJ databases">
        <title>Celeribacter baekdonensis B30 Genome Sequencing.</title>
        <authorList>
            <person name="Wang W."/>
        </authorList>
    </citation>
    <scope>NUCLEOTIDE SEQUENCE [LARGE SCALE GENOMIC DNA]</scope>
    <source>
        <strain evidence="1 2">B30</strain>
    </source>
</reference>
<name>K2JER4_9RHOB</name>
<keyword evidence="2" id="KW-1185">Reference proteome</keyword>
<dbReference type="AlphaFoldDB" id="K2JER4"/>
<proteinExistence type="predicted"/>
<protein>
    <submittedName>
        <fullName evidence="1">Uncharacterized protein</fullName>
    </submittedName>
</protein>
<dbReference type="STRING" id="1208323.B30_03697"/>
<dbReference type="Proteomes" id="UP000006762">
    <property type="component" value="Unassembled WGS sequence"/>
</dbReference>
<dbReference type="PATRIC" id="fig|1208323.3.peg.756"/>
<evidence type="ECO:0000313" key="1">
    <source>
        <dbReference type="EMBL" id="EKE73132.1"/>
    </source>
</evidence>
<evidence type="ECO:0000313" key="2">
    <source>
        <dbReference type="Proteomes" id="UP000006762"/>
    </source>
</evidence>
<sequence length="98" mass="11100">MWRVLFKTREHVWRAALRTVSFDHGEEKRKLPDVPSGFPCAEPPYSKNWSGSTRPNGALESPLIWEMGRFDRCMMAMGDISGALGLGVVGQWMTDCRV</sequence>
<organism evidence="1 2">
    <name type="scientific">Celeribacter baekdonensis B30</name>
    <dbReference type="NCBI Taxonomy" id="1208323"/>
    <lineage>
        <taxon>Bacteria</taxon>
        <taxon>Pseudomonadati</taxon>
        <taxon>Pseudomonadota</taxon>
        <taxon>Alphaproteobacteria</taxon>
        <taxon>Rhodobacterales</taxon>
        <taxon>Roseobacteraceae</taxon>
        <taxon>Celeribacter</taxon>
    </lineage>
</organism>
<dbReference type="EMBL" id="AMRK01000002">
    <property type="protein sequence ID" value="EKE73132.1"/>
    <property type="molecule type" value="Genomic_DNA"/>
</dbReference>